<dbReference type="EMBL" id="BQNB010012221">
    <property type="protein sequence ID" value="GJT00767.1"/>
    <property type="molecule type" value="Genomic_DNA"/>
</dbReference>
<dbReference type="InterPro" id="IPR040398">
    <property type="entry name" value="Not1"/>
</dbReference>
<dbReference type="SUPFAM" id="SSF51735">
    <property type="entry name" value="NAD(P)-binding Rossmann-fold domains"/>
    <property type="match status" value="1"/>
</dbReference>
<dbReference type="Proteomes" id="UP001151760">
    <property type="component" value="Unassembled WGS sequence"/>
</dbReference>
<dbReference type="InterPro" id="IPR002225">
    <property type="entry name" value="3Beta_OHSteriod_DH/Estase"/>
</dbReference>
<dbReference type="SUPFAM" id="SSF56672">
    <property type="entry name" value="DNA/RNA polymerases"/>
    <property type="match status" value="1"/>
</dbReference>
<name>A0ABQ5AGA5_9ASTR</name>
<dbReference type="Gene3D" id="1.25.40.800">
    <property type="match status" value="1"/>
</dbReference>
<protein>
    <submittedName>
        <fullName evidence="4">Zinc finger, CCHC-type containing protein</fullName>
    </submittedName>
</protein>
<dbReference type="InterPro" id="IPR043502">
    <property type="entry name" value="DNA/RNA_pol_sf"/>
</dbReference>
<dbReference type="InterPro" id="IPR013103">
    <property type="entry name" value="RVT_2"/>
</dbReference>
<feature type="domain" description="3-beta hydroxysteroid dehydrogenase/isomerase" evidence="1">
    <location>
        <begin position="235"/>
        <end position="330"/>
    </location>
</feature>
<evidence type="ECO:0000259" key="1">
    <source>
        <dbReference type="Pfam" id="PF01073"/>
    </source>
</evidence>
<feature type="domain" description="CCR4-Not complex component Not1 C-terminal" evidence="2">
    <location>
        <begin position="336"/>
        <end position="396"/>
    </location>
</feature>
<evidence type="ECO:0000259" key="3">
    <source>
        <dbReference type="Pfam" id="PF07727"/>
    </source>
</evidence>
<evidence type="ECO:0000313" key="5">
    <source>
        <dbReference type="Proteomes" id="UP001151760"/>
    </source>
</evidence>
<reference evidence="4" key="1">
    <citation type="journal article" date="2022" name="Int. J. Mol. Sci.">
        <title>Draft Genome of Tanacetum Coccineum: Genomic Comparison of Closely Related Tanacetum-Family Plants.</title>
        <authorList>
            <person name="Yamashiro T."/>
            <person name="Shiraishi A."/>
            <person name="Nakayama K."/>
            <person name="Satake H."/>
        </authorList>
    </citation>
    <scope>NUCLEOTIDE SEQUENCE</scope>
</reference>
<reference evidence="4" key="2">
    <citation type="submission" date="2022-01" db="EMBL/GenBank/DDBJ databases">
        <authorList>
            <person name="Yamashiro T."/>
            <person name="Shiraishi A."/>
            <person name="Satake H."/>
            <person name="Nakayama K."/>
        </authorList>
    </citation>
    <scope>NUCLEOTIDE SEQUENCE</scope>
</reference>
<dbReference type="Pfam" id="PF07727">
    <property type="entry name" value="RVT_2"/>
    <property type="match status" value="1"/>
</dbReference>
<dbReference type="InterPro" id="IPR007196">
    <property type="entry name" value="CCR4-Not_Not1_C"/>
</dbReference>
<evidence type="ECO:0000259" key="2">
    <source>
        <dbReference type="Pfam" id="PF04054"/>
    </source>
</evidence>
<dbReference type="CDD" id="cd09272">
    <property type="entry name" value="RNase_HI_RT_Ty1"/>
    <property type="match status" value="1"/>
</dbReference>
<comment type="caution">
    <text evidence="4">The sequence shown here is derived from an EMBL/GenBank/DDBJ whole genome shotgun (WGS) entry which is preliminary data.</text>
</comment>
<feature type="domain" description="Reverse transcriptase Ty1/copia-type" evidence="3">
    <location>
        <begin position="3"/>
        <end position="77"/>
    </location>
</feature>
<gene>
    <name evidence="4" type="ORF">Tco_0821936</name>
</gene>
<dbReference type="Pfam" id="PF01073">
    <property type="entry name" value="3Beta_HSD"/>
    <property type="match status" value="1"/>
</dbReference>
<proteinExistence type="predicted"/>
<organism evidence="4 5">
    <name type="scientific">Tanacetum coccineum</name>
    <dbReference type="NCBI Taxonomy" id="301880"/>
    <lineage>
        <taxon>Eukaryota</taxon>
        <taxon>Viridiplantae</taxon>
        <taxon>Streptophyta</taxon>
        <taxon>Embryophyta</taxon>
        <taxon>Tracheophyta</taxon>
        <taxon>Spermatophyta</taxon>
        <taxon>Magnoliopsida</taxon>
        <taxon>eudicotyledons</taxon>
        <taxon>Gunneridae</taxon>
        <taxon>Pentapetalae</taxon>
        <taxon>asterids</taxon>
        <taxon>campanulids</taxon>
        <taxon>Asterales</taxon>
        <taxon>Asteraceae</taxon>
        <taxon>Asteroideae</taxon>
        <taxon>Anthemideae</taxon>
        <taxon>Anthemidinae</taxon>
        <taxon>Tanacetum</taxon>
    </lineage>
</organism>
<keyword evidence="5" id="KW-1185">Reference proteome</keyword>
<evidence type="ECO:0000313" key="4">
    <source>
        <dbReference type="EMBL" id="GJT00767.1"/>
    </source>
</evidence>
<accession>A0ABQ5AGA5</accession>
<dbReference type="Gene3D" id="3.40.50.720">
    <property type="entry name" value="NAD(P)-binding Rossmann-like Domain"/>
    <property type="match status" value="1"/>
</dbReference>
<dbReference type="Pfam" id="PF04054">
    <property type="entry name" value="Not1"/>
    <property type="match status" value="1"/>
</dbReference>
<dbReference type="InterPro" id="IPR036291">
    <property type="entry name" value="NAD(P)-bd_dom_sf"/>
</dbReference>
<dbReference type="PANTHER" id="PTHR13162:SF8">
    <property type="entry name" value="CCR4-NOT TRANSCRIPTION COMPLEX SUBUNIT 1"/>
    <property type="match status" value="1"/>
</dbReference>
<sequence length="401" mass="44140">MPGNENKMCKVIKSLYGLKQAPNQWHQKFDEVVLSNGYLLNQADKYVYSKIDEFGKGVIICLYVDDMLIFGTNQVQVAWINIEIMGVTPMDTSEKLMPKNDQAVSQLEYSRIIGCLMYVMTYTRPDIAFVVGKLSSGGNIPCLGGGVKFLSSKKQTSITSSTMKYEFVALAAAGKEAKWLKNLLLEIPLWVKPIALISIRCDSVATLAKAYSQMYNGKSRHLGVRHSLIRELITNRVHNDSYSETKSEGEALVIKANGVNGLLTCCIRPSSIFGPGDKLLVPSLVAAARAGKSKFIIGDGTNMYDFTYVENVAHAHICAERALASDGSASKRAAGEMRNIVLSAFPRNMRLHDPSTPNLKIDLLAEISQSPRILSEVDAALKAKQMKTDVDEYLKAHNFAS</sequence>
<dbReference type="PANTHER" id="PTHR13162">
    <property type="entry name" value="CCR4-NOT TRANSCRIPTION COMPLEX"/>
    <property type="match status" value="1"/>
</dbReference>